<feature type="transmembrane region" description="Helical" evidence="10">
    <location>
        <begin position="386"/>
        <end position="407"/>
    </location>
</feature>
<organism evidence="12 13">
    <name type="scientific">Austropuccinia psidii MF-1</name>
    <dbReference type="NCBI Taxonomy" id="1389203"/>
    <lineage>
        <taxon>Eukaryota</taxon>
        <taxon>Fungi</taxon>
        <taxon>Dikarya</taxon>
        <taxon>Basidiomycota</taxon>
        <taxon>Pucciniomycotina</taxon>
        <taxon>Pucciniomycetes</taxon>
        <taxon>Pucciniales</taxon>
        <taxon>Sphaerophragmiaceae</taxon>
        <taxon>Austropuccinia</taxon>
    </lineage>
</organism>
<evidence type="ECO:0000256" key="1">
    <source>
        <dbReference type="ARBA" id="ARBA00004128"/>
    </source>
</evidence>
<comment type="caution">
    <text evidence="12">The sequence shown here is derived from an EMBL/GenBank/DDBJ whole genome shotgun (WGS) entry which is preliminary data.</text>
</comment>
<feature type="transmembrane region" description="Helical" evidence="10">
    <location>
        <begin position="522"/>
        <end position="545"/>
    </location>
</feature>
<dbReference type="CDD" id="cd17483">
    <property type="entry name" value="MFS_Atg22_like"/>
    <property type="match status" value="1"/>
</dbReference>
<dbReference type="GO" id="GO:0006914">
    <property type="term" value="P:autophagy"/>
    <property type="evidence" value="ECO:0007669"/>
    <property type="project" value="UniProtKB-KW"/>
</dbReference>
<feature type="transmembrane region" description="Helical" evidence="10">
    <location>
        <begin position="172"/>
        <end position="191"/>
    </location>
</feature>
<feature type="transmembrane region" description="Helical" evidence="10">
    <location>
        <begin position="291"/>
        <end position="314"/>
    </location>
</feature>
<dbReference type="EMBL" id="AVOT02055948">
    <property type="protein sequence ID" value="MBW0550380.1"/>
    <property type="molecule type" value="Genomic_DNA"/>
</dbReference>
<feature type="region of interest" description="Disordered" evidence="11">
    <location>
        <begin position="54"/>
        <end position="73"/>
    </location>
</feature>
<proteinExistence type="inferred from homology"/>
<evidence type="ECO:0000313" key="12">
    <source>
        <dbReference type="EMBL" id="MBW0550380.1"/>
    </source>
</evidence>
<feature type="transmembrane region" description="Helical" evidence="10">
    <location>
        <begin position="228"/>
        <end position="254"/>
    </location>
</feature>
<evidence type="ECO:0000313" key="13">
    <source>
        <dbReference type="Proteomes" id="UP000765509"/>
    </source>
</evidence>
<dbReference type="Pfam" id="PF11700">
    <property type="entry name" value="ATG22"/>
    <property type="match status" value="1"/>
</dbReference>
<dbReference type="PANTHER" id="PTHR23519">
    <property type="entry name" value="AUTOPHAGY-RELATED PROTEIN 22"/>
    <property type="match status" value="1"/>
</dbReference>
<comment type="subcellular location">
    <subcellularLocation>
        <location evidence="1 10">Vacuole membrane</location>
        <topology evidence="1 10">Multi-pass membrane protein</topology>
    </subcellularLocation>
</comment>
<protein>
    <recommendedName>
        <fullName evidence="10">Autophagy-related protein</fullName>
    </recommendedName>
</protein>
<feature type="transmembrane region" description="Helical" evidence="10">
    <location>
        <begin position="489"/>
        <end position="510"/>
    </location>
</feature>
<evidence type="ECO:0000256" key="10">
    <source>
        <dbReference type="RuleBase" id="RU363073"/>
    </source>
</evidence>
<accession>A0A9Q3IUG3</accession>
<evidence type="ECO:0000256" key="6">
    <source>
        <dbReference type="ARBA" id="ARBA00022970"/>
    </source>
</evidence>
<comment type="function">
    <text evidence="10">Vacuolar effluxer which mediate the efflux of amino acids resulting from autophagic degradation. The release of autophagic amino acids allows the maintenance of protein synthesis and viability during nitrogen starvation.</text>
</comment>
<dbReference type="GO" id="GO:0005774">
    <property type="term" value="C:vacuolar membrane"/>
    <property type="evidence" value="ECO:0007669"/>
    <property type="project" value="UniProtKB-SubCell"/>
</dbReference>
<gene>
    <name evidence="12" type="ORF">O181_090095</name>
</gene>
<keyword evidence="13" id="KW-1185">Reference proteome</keyword>
<keyword evidence="4 10" id="KW-0926">Vacuole</keyword>
<feature type="transmembrane region" description="Helical" evidence="10">
    <location>
        <begin position="459"/>
        <end position="477"/>
    </location>
</feature>
<sequence length="592" mass="66190">MRQLNQSEEQEEEEGFKNSTQVLSSLNSFFKFKKISNSTNSYDQLNSIIEQEDQNQNQNRNQNQNQNQNQNFSNSINSSSNFSNFSNFSNLNQIKSVHLEKFKKFSLGFYSYSFASEAFAIVSTTLFLPITLEQFSRDHGFQFPSHQSACSNLPQSICQINLLGKWIDTASFPLYVFSCSVALQAFIVISMGDAADNIIIRKFLLISFASIGSLAAITFFFIQPTSSLWWFSALFAIISNATLGASLVCLNSYIPTLAKTRPSVLKAQHFTINFQQDQNYKSLLSTTIANISARGIAFGYTSGIFALCMSLFLVNSNNTKIDSLRWVVGASGLWWAIFTIPAAFWLPPFKLLDLEQLSNPFQPIKSCRRMIGMLKEYNRLKNTIQFLMAWFLLSDGFSTMTSTAILFAKTVLNMPSSHLVLIGVIAPATGIFGALIAPIIQSKISFCSGPGGNLRMFKLLIGFTCLIPLYVTLGLLFRSSVMSTEWEMYILSSLFGLAYGAFQSYARSVYAELIPPGQEAKWYALYSITDKSSSFFGPFIVGLIADHTHNLRFGFIFILCTLLLSFPILNHVDLIVGKTNAEEYSATQYTAP</sequence>
<dbReference type="InterPro" id="IPR044738">
    <property type="entry name" value="Atg22"/>
</dbReference>
<dbReference type="Proteomes" id="UP000765509">
    <property type="component" value="Unassembled WGS sequence"/>
</dbReference>
<keyword evidence="9 10" id="KW-0472">Membrane</keyword>
<dbReference type="Gene3D" id="1.20.1250.20">
    <property type="entry name" value="MFS general substrate transporter like domains"/>
    <property type="match status" value="1"/>
</dbReference>
<dbReference type="AlphaFoldDB" id="A0A9Q3IUG3"/>
<evidence type="ECO:0000256" key="5">
    <source>
        <dbReference type="ARBA" id="ARBA00022692"/>
    </source>
</evidence>
<feature type="transmembrane region" description="Helical" evidence="10">
    <location>
        <begin position="203"/>
        <end position="222"/>
    </location>
</feature>
<evidence type="ECO:0000256" key="8">
    <source>
        <dbReference type="ARBA" id="ARBA00023006"/>
    </source>
</evidence>
<feature type="transmembrane region" description="Helical" evidence="10">
    <location>
        <begin position="551"/>
        <end position="569"/>
    </location>
</feature>
<feature type="transmembrane region" description="Helical" evidence="10">
    <location>
        <begin position="419"/>
        <end position="439"/>
    </location>
</feature>
<comment type="similarity">
    <text evidence="2 10">Belongs to the ATG22 family.</text>
</comment>
<keyword evidence="3 10" id="KW-0813">Transport</keyword>
<dbReference type="PANTHER" id="PTHR23519:SF1">
    <property type="entry name" value="AUTOPHAGY-RELATED PROTEIN 22"/>
    <property type="match status" value="1"/>
</dbReference>
<reference evidence="12" key="1">
    <citation type="submission" date="2021-03" db="EMBL/GenBank/DDBJ databases">
        <title>Draft genome sequence of rust myrtle Austropuccinia psidii MF-1, a brazilian biotype.</title>
        <authorList>
            <person name="Quecine M.C."/>
            <person name="Pachon D.M.R."/>
            <person name="Bonatelli M.L."/>
            <person name="Correr F.H."/>
            <person name="Franceschini L.M."/>
            <person name="Leite T.F."/>
            <person name="Margarido G.R.A."/>
            <person name="Almeida C.A."/>
            <person name="Ferrarezi J.A."/>
            <person name="Labate C.A."/>
        </authorList>
    </citation>
    <scope>NUCLEOTIDE SEQUENCE</scope>
    <source>
        <strain evidence="12">MF-1</strain>
    </source>
</reference>
<keyword evidence="8 10" id="KW-0072">Autophagy</keyword>
<dbReference type="OrthoDB" id="192733at2759"/>
<keyword evidence="7 10" id="KW-1133">Transmembrane helix</keyword>
<dbReference type="InterPro" id="IPR036259">
    <property type="entry name" value="MFS_trans_sf"/>
</dbReference>
<feature type="transmembrane region" description="Helical" evidence="10">
    <location>
        <begin position="326"/>
        <end position="346"/>
    </location>
</feature>
<keyword evidence="5 10" id="KW-0812">Transmembrane</keyword>
<evidence type="ECO:0000256" key="11">
    <source>
        <dbReference type="SAM" id="MobiDB-lite"/>
    </source>
</evidence>
<evidence type="ECO:0000256" key="2">
    <source>
        <dbReference type="ARBA" id="ARBA00006978"/>
    </source>
</evidence>
<evidence type="ECO:0000256" key="3">
    <source>
        <dbReference type="ARBA" id="ARBA00022448"/>
    </source>
</evidence>
<keyword evidence="6 10" id="KW-0029">Amino-acid transport</keyword>
<feature type="transmembrane region" description="Helical" evidence="10">
    <location>
        <begin position="109"/>
        <end position="130"/>
    </location>
</feature>
<name>A0A9Q3IUG3_9BASI</name>
<evidence type="ECO:0000256" key="4">
    <source>
        <dbReference type="ARBA" id="ARBA00022554"/>
    </source>
</evidence>
<evidence type="ECO:0000256" key="9">
    <source>
        <dbReference type="ARBA" id="ARBA00023136"/>
    </source>
</evidence>
<evidence type="ECO:0000256" key="7">
    <source>
        <dbReference type="ARBA" id="ARBA00022989"/>
    </source>
</evidence>
<dbReference type="GO" id="GO:0032974">
    <property type="term" value="P:amino acid transmembrane export from vacuole"/>
    <property type="evidence" value="ECO:0007669"/>
    <property type="project" value="InterPro"/>
</dbReference>
<dbReference type="SUPFAM" id="SSF103473">
    <property type="entry name" value="MFS general substrate transporter"/>
    <property type="match status" value="1"/>
</dbReference>
<dbReference type="InterPro" id="IPR024671">
    <property type="entry name" value="Atg22-like"/>
</dbReference>
<dbReference type="InterPro" id="IPR050495">
    <property type="entry name" value="ATG22/LtaA_families"/>
</dbReference>